<name>A0A9P0CY95_9CUCU</name>
<sequence>MGTRLRTQKTKQKGLGQVIDKLTVYDGLLIRRHCDATEYVKSAIMATFYHYDSGDENPNHSMCPKDSWCSYQRAEASGELTTYTHDYSPLPPDVLEAIKPIYEDFSNDNLLSRCVGGFNQNNNESFNQLVWKI</sequence>
<dbReference type="AlphaFoldDB" id="A0A9P0CY95"/>
<evidence type="ECO:0000313" key="2">
    <source>
        <dbReference type="Proteomes" id="UP001153636"/>
    </source>
</evidence>
<dbReference type="EMBL" id="OV651817">
    <property type="protein sequence ID" value="CAH1110581.1"/>
    <property type="molecule type" value="Genomic_DNA"/>
</dbReference>
<gene>
    <name evidence="1" type="ORF">PSYICH_LOCUS10760</name>
</gene>
<dbReference type="Proteomes" id="UP001153636">
    <property type="component" value="Chromosome 5"/>
</dbReference>
<keyword evidence="2" id="KW-1185">Reference proteome</keyword>
<protein>
    <submittedName>
        <fullName evidence="1">Uncharacterized protein</fullName>
    </submittedName>
</protein>
<evidence type="ECO:0000313" key="1">
    <source>
        <dbReference type="EMBL" id="CAH1110581.1"/>
    </source>
</evidence>
<proteinExistence type="predicted"/>
<reference evidence="1" key="1">
    <citation type="submission" date="2022-01" db="EMBL/GenBank/DDBJ databases">
        <authorList>
            <person name="King R."/>
        </authorList>
    </citation>
    <scope>NUCLEOTIDE SEQUENCE</scope>
</reference>
<organism evidence="1 2">
    <name type="scientific">Psylliodes chrysocephalus</name>
    <dbReference type="NCBI Taxonomy" id="3402493"/>
    <lineage>
        <taxon>Eukaryota</taxon>
        <taxon>Metazoa</taxon>
        <taxon>Ecdysozoa</taxon>
        <taxon>Arthropoda</taxon>
        <taxon>Hexapoda</taxon>
        <taxon>Insecta</taxon>
        <taxon>Pterygota</taxon>
        <taxon>Neoptera</taxon>
        <taxon>Endopterygota</taxon>
        <taxon>Coleoptera</taxon>
        <taxon>Polyphaga</taxon>
        <taxon>Cucujiformia</taxon>
        <taxon>Chrysomeloidea</taxon>
        <taxon>Chrysomelidae</taxon>
        <taxon>Galerucinae</taxon>
        <taxon>Alticini</taxon>
        <taxon>Psylliodes</taxon>
    </lineage>
</organism>
<accession>A0A9P0CY95</accession>
<dbReference type="OrthoDB" id="6743723at2759"/>